<evidence type="ECO:0000256" key="7">
    <source>
        <dbReference type="ARBA" id="ARBA00023134"/>
    </source>
</evidence>
<reference key="1">
    <citation type="submission" date="2017-08" db="EMBL/GenBank/DDBJ databases">
        <title>A dynamic microbial community with high functional redundancy inhabits the cold, oxic subseafloor aquifer.</title>
        <authorList>
            <person name="Tully B.J."/>
            <person name="Wheat C.G."/>
            <person name="Glazer B.T."/>
            <person name="Huber J.A."/>
        </authorList>
    </citation>
    <scope>NUCLEOTIDE SEQUENCE [LARGE SCALE GENOMIC DNA]</scope>
</reference>
<feature type="domain" description="EngB-type G" evidence="11">
    <location>
        <begin position="54"/>
        <end position="227"/>
    </location>
</feature>
<dbReference type="AlphaFoldDB" id="A0A2A4YYE0"/>
<accession>A0A2A4YYE0</accession>
<keyword evidence="4" id="KW-0479">Metal-binding</keyword>
<dbReference type="SUPFAM" id="SSF52540">
    <property type="entry name" value="P-loop containing nucleoside triphosphate hydrolases"/>
    <property type="match status" value="1"/>
</dbReference>
<gene>
    <name evidence="10" type="primary">engB</name>
    <name evidence="12" type="ORF">COB13_11895</name>
</gene>
<dbReference type="InterPro" id="IPR030393">
    <property type="entry name" value="G_ENGB_dom"/>
</dbReference>
<evidence type="ECO:0000256" key="1">
    <source>
        <dbReference type="ARBA" id="ARBA00001946"/>
    </source>
</evidence>
<evidence type="ECO:0000313" key="12">
    <source>
        <dbReference type="EMBL" id="PCI99325.1"/>
    </source>
</evidence>
<name>A0A2A4YYE0_9PROT</name>
<dbReference type="InterPro" id="IPR027417">
    <property type="entry name" value="P-loop_NTPase"/>
</dbReference>
<comment type="cofactor">
    <cofactor evidence="1">
        <name>Mg(2+)</name>
        <dbReference type="ChEBI" id="CHEBI:18420"/>
    </cofactor>
</comment>
<dbReference type="GO" id="GO:0000917">
    <property type="term" value="P:division septum assembly"/>
    <property type="evidence" value="ECO:0007669"/>
    <property type="project" value="UniProtKB-KW"/>
</dbReference>
<evidence type="ECO:0000256" key="5">
    <source>
        <dbReference type="ARBA" id="ARBA00022741"/>
    </source>
</evidence>
<dbReference type="PROSITE" id="PS51706">
    <property type="entry name" value="G_ENGB"/>
    <property type="match status" value="1"/>
</dbReference>
<dbReference type="InterPro" id="IPR006073">
    <property type="entry name" value="GTP-bd"/>
</dbReference>
<evidence type="ECO:0000256" key="3">
    <source>
        <dbReference type="ARBA" id="ARBA00022618"/>
    </source>
</evidence>
<dbReference type="Pfam" id="PF01926">
    <property type="entry name" value="MMR_HSR1"/>
    <property type="match status" value="1"/>
</dbReference>
<reference evidence="12" key="2">
    <citation type="journal article" date="2018" name="ISME J.">
        <title>A dynamic microbial community with high functional redundancy inhabits the cold, oxic subseafloor aquifer.</title>
        <authorList>
            <person name="Tully B.J."/>
            <person name="Wheat C.G."/>
            <person name="Glazer B.T."/>
            <person name="Huber J.A."/>
        </authorList>
    </citation>
    <scope>NUCLEOTIDE SEQUENCE</scope>
    <source>
        <strain evidence="12">NORP83</strain>
    </source>
</reference>
<dbReference type="PANTHER" id="PTHR11649:SF13">
    <property type="entry name" value="ENGB-TYPE G DOMAIN-CONTAINING PROTEIN"/>
    <property type="match status" value="1"/>
</dbReference>
<dbReference type="NCBIfam" id="TIGR03598">
    <property type="entry name" value="GTPase_YsxC"/>
    <property type="match status" value="1"/>
</dbReference>
<proteinExistence type="inferred from homology"/>
<dbReference type="PANTHER" id="PTHR11649">
    <property type="entry name" value="MSS1/TRME-RELATED GTP-BINDING PROTEIN"/>
    <property type="match status" value="1"/>
</dbReference>
<protein>
    <recommendedName>
        <fullName evidence="10">Probable GTP-binding protein EngB</fullName>
    </recommendedName>
</protein>
<dbReference type="Gene3D" id="3.40.50.300">
    <property type="entry name" value="P-loop containing nucleotide triphosphate hydrolases"/>
    <property type="match status" value="1"/>
</dbReference>
<comment type="similarity">
    <text evidence="2 10">Belongs to the TRAFAC class TrmE-Era-EngA-EngB-Septin-like GTPase superfamily. EngB GTPase family.</text>
</comment>
<evidence type="ECO:0000256" key="2">
    <source>
        <dbReference type="ARBA" id="ARBA00009638"/>
    </source>
</evidence>
<evidence type="ECO:0000256" key="6">
    <source>
        <dbReference type="ARBA" id="ARBA00022842"/>
    </source>
</evidence>
<dbReference type="InterPro" id="IPR019987">
    <property type="entry name" value="GTP-bd_ribosome_bio_YsxC"/>
</dbReference>
<evidence type="ECO:0000256" key="4">
    <source>
        <dbReference type="ARBA" id="ARBA00022723"/>
    </source>
</evidence>
<dbReference type="CDD" id="cd01876">
    <property type="entry name" value="YihA_EngB"/>
    <property type="match status" value="1"/>
</dbReference>
<evidence type="ECO:0000256" key="8">
    <source>
        <dbReference type="ARBA" id="ARBA00023210"/>
    </source>
</evidence>
<dbReference type="GO" id="GO:0005525">
    <property type="term" value="F:GTP binding"/>
    <property type="evidence" value="ECO:0007669"/>
    <property type="project" value="UniProtKB-UniRule"/>
</dbReference>
<keyword evidence="8 10" id="KW-0717">Septation</keyword>
<evidence type="ECO:0000256" key="9">
    <source>
        <dbReference type="ARBA" id="ARBA00023306"/>
    </source>
</evidence>
<dbReference type="GO" id="GO:0005829">
    <property type="term" value="C:cytosol"/>
    <property type="evidence" value="ECO:0007669"/>
    <property type="project" value="TreeGrafter"/>
</dbReference>
<dbReference type="GO" id="GO:0046872">
    <property type="term" value="F:metal ion binding"/>
    <property type="evidence" value="ECO:0007669"/>
    <property type="project" value="UniProtKB-KW"/>
</dbReference>
<evidence type="ECO:0000259" key="11">
    <source>
        <dbReference type="PROSITE" id="PS51706"/>
    </source>
</evidence>
<evidence type="ECO:0000256" key="10">
    <source>
        <dbReference type="HAMAP-Rule" id="MF_00321"/>
    </source>
</evidence>
<sequence>MSHDDDVIPNLADFKLDAFDTYSDEEIEAARVAFQAECEFVKGVVNMEGLPDTTITEIALAGRSNVGKSSLINALTDRKILARTSNTPGRTRELNFFNLSQELQMVDMPGYGYAKAPKTEISAWNALIRDYLRGRTQLKRVFMLIDSRHGIKSNDIEIMKMLDRSAVSYQIVLTKLDKVPRPEQQKLFDQTHETLAKRPAAHPFILATSSAKEWGMGELRAEMMRLI</sequence>
<keyword evidence="9 10" id="KW-0131">Cell cycle</keyword>
<comment type="caution">
    <text evidence="12">The sequence shown here is derived from an EMBL/GenBank/DDBJ whole genome shotgun (WGS) entry which is preliminary data.</text>
</comment>
<comment type="function">
    <text evidence="10">Necessary for normal cell division and for the maintenance of normal septation.</text>
</comment>
<dbReference type="FunFam" id="3.40.50.300:FF:000098">
    <property type="entry name" value="Probable GTP-binding protein EngB"/>
    <property type="match status" value="1"/>
</dbReference>
<keyword evidence="5 10" id="KW-0547">Nucleotide-binding</keyword>
<keyword evidence="6" id="KW-0460">Magnesium</keyword>
<keyword evidence="7 10" id="KW-0342">GTP-binding</keyword>
<keyword evidence="3 10" id="KW-0132">Cell division</keyword>
<dbReference type="HAMAP" id="MF_00321">
    <property type="entry name" value="GTPase_EngB"/>
    <property type="match status" value="1"/>
</dbReference>
<organism evidence="12">
    <name type="scientific">OCS116 cluster bacterium</name>
    <dbReference type="NCBI Taxonomy" id="2030921"/>
    <lineage>
        <taxon>Bacteria</taxon>
        <taxon>Pseudomonadati</taxon>
        <taxon>Pseudomonadota</taxon>
        <taxon>Alphaproteobacteria</taxon>
        <taxon>OCS116 cluster</taxon>
    </lineage>
</organism>
<dbReference type="EMBL" id="NVUS01000016">
    <property type="protein sequence ID" value="PCI99325.1"/>
    <property type="molecule type" value="Genomic_DNA"/>
</dbReference>